<dbReference type="RefSeq" id="WP_309481356.1">
    <property type="nucleotide sequence ID" value="NZ_CP133720.1"/>
</dbReference>
<evidence type="ECO:0000313" key="2">
    <source>
        <dbReference type="EMBL" id="WMW79863.1"/>
    </source>
</evidence>
<accession>A0ABY9RF58</accession>
<keyword evidence="1" id="KW-0472">Membrane</keyword>
<evidence type="ECO:0000256" key="1">
    <source>
        <dbReference type="SAM" id="Phobius"/>
    </source>
</evidence>
<name>A0ABY9RF58_9BURK</name>
<keyword evidence="1" id="KW-0812">Transmembrane</keyword>
<dbReference type="EMBL" id="CP133720">
    <property type="protein sequence ID" value="WMW79863.1"/>
    <property type="molecule type" value="Genomic_DNA"/>
</dbReference>
<proteinExistence type="predicted"/>
<sequence>MNKSSYFIIIGIGIILLGLYQNYDTRSFKKYGVMANAFPHGQTYDHVKVRRGGKAGTIEKEYNDVRLEFKTQEGERVIVKKDITDAMLTELERKGSLPIRYLSTNPNRTRLSNANIDDGIGLMLFGGAIFGFGFIWRLIANFLTQPSNARRTNKHLRKTMRS</sequence>
<gene>
    <name evidence="2" type="ORF">RF679_14585</name>
</gene>
<evidence type="ECO:0008006" key="4">
    <source>
        <dbReference type="Google" id="ProtNLM"/>
    </source>
</evidence>
<keyword evidence="1" id="KW-1133">Transmembrane helix</keyword>
<reference evidence="2" key="1">
    <citation type="submission" date="2023-09" db="EMBL/GenBank/DDBJ databases">
        <title>Undibacterium sp. 20NA77.5 isolated from freshwater.</title>
        <authorList>
            <person name="Le V."/>
            <person name="Ko S.-R."/>
            <person name="Ahn C.-Y."/>
            <person name="Oh H.-M."/>
        </authorList>
    </citation>
    <scope>NUCLEOTIDE SEQUENCE</scope>
    <source>
        <strain evidence="2">20NA77.5</strain>
    </source>
</reference>
<feature type="transmembrane region" description="Helical" evidence="1">
    <location>
        <begin position="120"/>
        <end position="139"/>
    </location>
</feature>
<evidence type="ECO:0000313" key="3">
    <source>
        <dbReference type="Proteomes" id="UP001181355"/>
    </source>
</evidence>
<dbReference type="Proteomes" id="UP001181355">
    <property type="component" value="Chromosome"/>
</dbReference>
<protein>
    <recommendedName>
        <fullName evidence="4">DUF3592 domain-containing protein</fullName>
    </recommendedName>
</protein>
<organism evidence="2 3">
    <name type="scientific">Undibacterium cyanobacteriorum</name>
    <dbReference type="NCBI Taxonomy" id="3073561"/>
    <lineage>
        <taxon>Bacteria</taxon>
        <taxon>Pseudomonadati</taxon>
        <taxon>Pseudomonadota</taxon>
        <taxon>Betaproteobacteria</taxon>
        <taxon>Burkholderiales</taxon>
        <taxon>Oxalobacteraceae</taxon>
        <taxon>Undibacterium</taxon>
    </lineage>
</organism>
<feature type="transmembrane region" description="Helical" evidence="1">
    <location>
        <begin position="6"/>
        <end position="23"/>
    </location>
</feature>
<keyword evidence="3" id="KW-1185">Reference proteome</keyword>